<dbReference type="Gene3D" id="1.25.10.10">
    <property type="entry name" value="Leucine-rich Repeat Variant"/>
    <property type="match status" value="1"/>
</dbReference>
<evidence type="ECO:0000313" key="3">
    <source>
        <dbReference type="Proteomes" id="UP000472264"/>
    </source>
</evidence>
<dbReference type="GO" id="GO:0005930">
    <property type="term" value="C:axoneme"/>
    <property type="evidence" value="ECO:0007669"/>
    <property type="project" value="TreeGrafter"/>
</dbReference>
<reference evidence="2" key="3">
    <citation type="submission" date="2025-09" db="UniProtKB">
        <authorList>
            <consortium name="Ensembl"/>
        </authorList>
    </citation>
    <scope>IDENTIFICATION</scope>
</reference>
<dbReference type="GO" id="GO:0016939">
    <property type="term" value="C:kinesin II complex"/>
    <property type="evidence" value="ECO:0007669"/>
    <property type="project" value="TreeGrafter"/>
</dbReference>
<evidence type="ECO:0000256" key="1">
    <source>
        <dbReference type="PROSITE-ProRule" id="PRU00259"/>
    </source>
</evidence>
<sequence>SQEEKLKYLDDSLKGCNLDVHPTESALVIQYEVEATILGELGDPMVGERKECQKIIRLKSLNAHTDTSSLALKVVEECRLIHPSKLSEVEQLLFYLKNRKVPDGMKQQRVLPRDFTPYAGVEVGIEANITSIDEYVELLYEGIQEKIKGATLIFQLACNPNNLEELNNNEAALGALARVLREDWNLHKHGNLVAVVFPSLISHEEFTDNQNLKKEHDKSFRKYQSLLIKQEQFLRVALCLLLNLAEDTRTELKMRNKNIVNILVKILDREDEELLLVVISFLKKLSIFLENKNDMAEALAVEKLARLVPCEHEELLSTTLRLLLNLSFDTLLRSQMAQTGLIPKLCSLLADEGQRQLSMCILYHISMDDRFKSMFADTGCIPQLMKMMFSCGDAKMDVELISLCINLAANKNNAQILCEGNSLRMLMKRAVKLKDVLVMKMIRNLSQHNGPTKSLFLDHVGDLAAQIRNDEAEEFVIECLGTLANLNIPDLDWAMVLKEYNLVHYLKDRLKPGSAEDDLILEVVNMIGTVSMDDSCAAMLAKSGIIPALIELLNAQQEDDEFVCQIVYVFYQMVFHKATRDVIMGDTQAPAYLIDLMHDNNAEIRKVCDNTLDIIAEYYEEWGKKIQMEKFRWYNSQWLEMVESQMDEAGDPFLYEKERESFIGNGDILDRPDLLYSTGLMGADGTISPEFYTDFQSGGQGRTGFLNRY</sequence>
<reference evidence="2" key="2">
    <citation type="submission" date="2025-08" db="UniProtKB">
        <authorList>
            <consortium name="Ensembl"/>
        </authorList>
    </citation>
    <scope>IDENTIFICATION</scope>
</reference>
<dbReference type="InterPro" id="IPR008658">
    <property type="entry name" value="KAP3"/>
</dbReference>
<dbReference type="AlphaFoldDB" id="A0A665WAF9"/>
<dbReference type="SMART" id="SM00185">
    <property type="entry name" value="ARM"/>
    <property type="match status" value="4"/>
</dbReference>
<dbReference type="GO" id="GO:0019894">
    <property type="term" value="F:kinesin binding"/>
    <property type="evidence" value="ECO:0007669"/>
    <property type="project" value="InterPro"/>
</dbReference>
<dbReference type="GO" id="GO:0007018">
    <property type="term" value="P:microtubule-based movement"/>
    <property type="evidence" value="ECO:0007669"/>
    <property type="project" value="TreeGrafter"/>
</dbReference>
<dbReference type="PANTHER" id="PTHR15605:SF2">
    <property type="entry name" value="KINESIN-ASSOCIATED PROTEIN 3"/>
    <property type="match status" value="1"/>
</dbReference>
<organism evidence="2 3">
    <name type="scientific">Echeneis naucrates</name>
    <name type="common">Live sharksucker</name>
    <dbReference type="NCBI Taxonomy" id="173247"/>
    <lineage>
        <taxon>Eukaryota</taxon>
        <taxon>Metazoa</taxon>
        <taxon>Chordata</taxon>
        <taxon>Craniata</taxon>
        <taxon>Vertebrata</taxon>
        <taxon>Euteleostomi</taxon>
        <taxon>Actinopterygii</taxon>
        <taxon>Neopterygii</taxon>
        <taxon>Teleostei</taxon>
        <taxon>Neoteleostei</taxon>
        <taxon>Acanthomorphata</taxon>
        <taxon>Carangaria</taxon>
        <taxon>Carangiformes</taxon>
        <taxon>Echeneidae</taxon>
        <taxon>Echeneis</taxon>
    </lineage>
</organism>
<dbReference type="InterPro" id="IPR016024">
    <property type="entry name" value="ARM-type_fold"/>
</dbReference>
<dbReference type="SUPFAM" id="SSF48371">
    <property type="entry name" value="ARM repeat"/>
    <property type="match status" value="1"/>
</dbReference>
<keyword evidence="3" id="KW-1185">Reference proteome</keyword>
<dbReference type="InterPro" id="IPR000225">
    <property type="entry name" value="Armadillo"/>
</dbReference>
<proteinExistence type="predicted"/>
<dbReference type="Proteomes" id="UP000472264">
    <property type="component" value="Chromosome 4"/>
</dbReference>
<dbReference type="PROSITE" id="PS50176">
    <property type="entry name" value="ARM_REPEAT"/>
    <property type="match status" value="1"/>
</dbReference>
<protein>
    <submittedName>
        <fullName evidence="2">Kinesin-associated protein 3-like</fullName>
    </submittedName>
</protein>
<evidence type="ECO:0000313" key="2">
    <source>
        <dbReference type="Ensembl" id="ENSENLP00000040896.1"/>
    </source>
</evidence>
<feature type="repeat" description="ARM" evidence="1">
    <location>
        <begin position="544"/>
        <end position="584"/>
    </location>
</feature>
<gene>
    <name evidence="2" type="primary">kifap3a</name>
</gene>
<dbReference type="GO" id="GO:0044782">
    <property type="term" value="P:cilium organization"/>
    <property type="evidence" value="ECO:0007669"/>
    <property type="project" value="TreeGrafter"/>
</dbReference>
<dbReference type="SMART" id="SM01297">
    <property type="entry name" value="KAP"/>
    <property type="match status" value="1"/>
</dbReference>
<dbReference type="Ensembl" id="ENSENLT00000041940.1">
    <property type="protein sequence ID" value="ENSENLP00000040896.1"/>
    <property type="gene ID" value="ENSENLG00000016885.1"/>
</dbReference>
<dbReference type="PANTHER" id="PTHR15605">
    <property type="entry name" value="KINESIN-ASSOCIATED PROTEINS"/>
    <property type="match status" value="1"/>
</dbReference>
<dbReference type="Pfam" id="PF05804">
    <property type="entry name" value="KAP"/>
    <property type="match status" value="2"/>
</dbReference>
<dbReference type="InterPro" id="IPR011989">
    <property type="entry name" value="ARM-like"/>
</dbReference>
<dbReference type="GO" id="GO:0035869">
    <property type="term" value="C:ciliary transition zone"/>
    <property type="evidence" value="ECO:0007669"/>
    <property type="project" value="TreeGrafter"/>
</dbReference>
<accession>A0A665WAF9</accession>
<name>A0A665WAF9_ECHNA</name>
<reference evidence="2" key="1">
    <citation type="submission" date="2021-04" db="EMBL/GenBank/DDBJ databases">
        <authorList>
            <consortium name="Wellcome Sanger Institute Data Sharing"/>
        </authorList>
    </citation>
    <scope>NUCLEOTIDE SEQUENCE [LARGE SCALE GENOMIC DNA]</scope>
</reference>